<gene>
    <name evidence="2" type="ORF">HU722_19890</name>
</gene>
<sequence>MMIKKISGRHAASGLVGISVCLFFCSTAYAWQQEYIVSDAQSHTTERYTWDADHQPRYDDILAERIRSSQNVPGLTLNMPDNYPAESASTLSVGLNMPVTRNTTTGPVAAWHYDGSTQMMYNEFGDNGSPTSLTDPLWHASVSTLGWRVDTRLGDLRPWAQVSYNQQFGDNQWKSQSGMSRLPTSMQYNNWMDVTVGADVLLYPHLAAYASLSQAESTMTGEDYLYTLGVSARF</sequence>
<dbReference type="Gene3D" id="2.40.128.130">
    <property type="entry name" value="Autotransporter beta-domain"/>
    <property type="match status" value="1"/>
</dbReference>
<dbReference type="InterPro" id="IPR036709">
    <property type="entry name" value="Autotransporte_beta_dom_sf"/>
</dbReference>
<evidence type="ECO:0000313" key="2">
    <source>
        <dbReference type="EMBL" id="MBC3293785.1"/>
    </source>
</evidence>
<organism evidence="2">
    <name type="scientific">Pseudomonas tritici</name>
    <dbReference type="NCBI Taxonomy" id="2745518"/>
    <lineage>
        <taxon>Bacteria</taxon>
        <taxon>Pseudomonadati</taxon>
        <taxon>Pseudomonadota</taxon>
        <taxon>Gammaproteobacteria</taxon>
        <taxon>Pseudomonadales</taxon>
        <taxon>Pseudomonadaceae</taxon>
        <taxon>Pseudomonas</taxon>
    </lineage>
</organism>
<dbReference type="SUPFAM" id="SSF103515">
    <property type="entry name" value="Autotransporter"/>
    <property type="match status" value="1"/>
</dbReference>
<proteinExistence type="predicted"/>
<dbReference type="Pfam" id="PF03797">
    <property type="entry name" value="Autotransporter"/>
    <property type="match status" value="1"/>
</dbReference>
<dbReference type="EMBL" id="JABWQF010000012">
    <property type="protein sequence ID" value="MBC3293785.1"/>
    <property type="molecule type" value="Genomic_DNA"/>
</dbReference>
<accession>A0A8H9YTG0</accession>
<dbReference type="AlphaFoldDB" id="A0A8H9YTG0"/>
<evidence type="ECO:0000259" key="1">
    <source>
        <dbReference type="Pfam" id="PF03797"/>
    </source>
</evidence>
<feature type="domain" description="Autotransporter" evidence="1">
    <location>
        <begin position="91"/>
        <end position="212"/>
    </location>
</feature>
<comment type="caution">
    <text evidence="2">The sequence shown here is derived from an EMBL/GenBank/DDBJ whole genome shotgun (WGS) entry which is preliminary data.</text>
</comment>
<protein>
    <submittedName>
        <fullName evidence="2">Autotransporter domain-containing protein</fullName>
    </submittedName>
</protein>
<reference evidence="2" key="1">
    <citation type="journal article" date="2020" name="Microorganisms">
        <title>Reliable Identification of Environmental Pseudomonas Isolates Using the rpoD Gene.</title>
        <authorList>
            <consortium name="The Broad Institute Genome Sequencing Platform"/>
            <person name="Girard L."/>
            <person name="Lood C."/>
            <person name="Rokni-Zadeh H."/>
            <person name="van Noort V."/>
            <person name="Lavigne R."/>
            <person name="De Mot R."/>
        </authorList>
    </citation>
    <scope>NUCLEOTIDE SEQUENCE [LARGE SCALE GENOMIC DNA]</scope>
    <source>
        <strain evidence="2">SWRI145</strain>
    </source>
</reference>
<dbReference type="InterPro" id="IPR005546">
    <property type="entry name" value="Autotransporte_beta"/>
</dbReference>
<name>A0A8H9YTG0_9PSED</name>